<dbReference type="Proteomes" id="UP000570595">
    <property type="component" value="Unassembled WGS sequence"/>
</dbReference>
<feature type="chain" id="PRO_5036400552" evidence="1">
    <location>
        <begin position="18"/>
        <end position="257"/>
    </location>
</feature>
<organism evidence="2 4">
    <name type="scientific">Perkinsus olseni</name>
    <name type="common">Perkinsus atlanticus</name>
    <dbReference type="NCBI Taxonomy" id="32597"/>
    <lineage>
        <taxon>Eukaryota</taxon>
        <taxon>Sar</taxon>
        <taxon>Alveolata</taxon>
        <taxon>Perkinsozoa</taxon>
        <taxon>Perkinsea</taxon>
        <taxon>Perkinsida</taxon>
        <taxon>Perkinsidae</taxon>
        <taxon>Perkinsus</taxon>
    </lineage>
</organism>
<reference evidence="4 5" key="1">
    <citation type="submission" date="2020-04" db="EMBL/GenBank/DDBJ databases">
        <title>Perkinsus olseni comparative genomics.</title>
        <authorList>
            <person name="Bogema D.R."/>
        </authorList>
    </citation>
    <scope>NUCLEOTIDE SEQUENCE [LARGE SCALE GENOMIC DNA]</scope>
    <source>
        <strain evidence="2">ATCC PRA-179</strain>
        <strain evidence="3">ATCC PRA-31</strain>
    </source>
</reference>
<dbReference type="OrthoDB" id="10268843at2759"/>
<evidence type="ECO:0000313" key="5">
    <source>
        <dbReference type="Proteomes" id="UP000572268"/>
    </source>
</evidence>
<protein>
    <submittedName>
        <fullName evidence="2">Uncharacterized protein</fullName>
    </submittedName>
</protein>
<proteinExistence type="predicted"/>
<accession>A0A7J6LSA7</accession>
<comment type="caution">
    <text evidence="2">The sequence shown here is derived from an EMBL/GenBank/DDBJ whole genome shotgun (WGS) entry which is preliminary data.</text>
</comment>
<evidence type="ECO:0000256" key="1">
    <source>
        <dbReference type="SAM" id="SignalP"/>
    </source>
</evidence>
<evidence type="ECO:0000313" key="3">
    <source>
        <dbReference type="EMBL" id="KAF4667717.1"/>
    </source>
</evidence>
<gene>
    <name evidence="3" type="ORF">FOL46_002359</name>
    <name evidence="2" type="ORF">FOZ61_002679</name>
</gene>
<feature type="signal peptide" evidence="1">
    <location>
        <begin position="1"/>
        <end position="17"/>
    </location>
</feature>
<dbReference type="EMBL" id="JABANN010000175">
    <property type="protein sequence ID" value="KAF4667717.1"/>
    <property type="molecule type" value="Genomic_DNA"/>
</dbReference>
<name>A0A7J6LSA7_PEROL</name>
<dbReference type="EMBL" id="JABAHT010000176">
    <property type="protein sequence ID" value="KAF4662169.1"/>
    <property type="molecule type" value="Genomic_DNA"/>
</dbReference>
<sequence length="257" mass="29839">MTFRLVAYLSIASLVTAFRQVDYGTFIYDVKEPHPFKLTFTTTHDHYGLLSIQCGKKAFRDNWLKLTVPGGDIYDPTLNEFPDTEYGKMLHQRWVRLARETCPQLQFYDSDLEYFFVNKAGDAVTQIGGGEVSVPRQWYPLIPGRYWSEPSTSSFRLKLDVHPDGTTYVVLGCKDGDTGGHERFRLVKKDDDERYELTTFPGHSTVEELLDSFKQACPDLWNPRYAEQLKNMGFANYDAVYVWGYFGRDRLHRQPIR</sequence>
<dbReference type="Proteomes" id="UP000572268">
    <property type="component" value="Unassembled WGS sequence"/>
</dbReference>
<dbReference type="AlphaFoldDB" id="A0A7J6LSA7"/>
<evidence type="ECO:0000313" key="2">
    <source>
        <dbReference type="EMBL" id="KAF4662169.1"/>
    </source>
</evidence>
<keyword evidence="1" id="KW-0732">Signal</keyword>
<evidence type="ECO:0000313" key="4">
    <source>
        <dbReference type="Proteomes" id="UP000570595"/>
    </source>
</evidence>